<dbReference type="SUPFAM" id="SSF51735">
    <property type="entry name" value="NAD(P)-binding Rossmann-fold domains"/>
    <property type="match status" value="4"/>
</dbReference>
<dbReference type="InterPro" id="IPR006162">
    <property type="entry name" value="Ppantetheine_attach_site"/>
</dbReference>
<dbReference type="GO" id="GO:0033068">
    <property type="term" value="P:macrolide biosynthetic process"/>
    <property type="evidence" value="ECO:0007669"/>
    <property type="project" value="UniProtKB-ARBA"/>
</dbReference>
<keyword evidence="3" id="KW-0596">Phosphopantetheine</keyword>
<dbReference type="GO" id="GO:0006633">
    <property type="term" value="P:fatty acid biosynthetic process"/>
    <property type="evidence" value="ECO:0007669"/>
    <property type="project" value="InterPro"/>
</dbReference>
<dbReference type="SMART" id="SM01294">
    <property type="entry name" value="PKS_PP_betabranch"/>
    <property type="match status" value="1"/>
</dbReference>
<dbReference type="InterPro" id="IPR016039">
    <property type="entry name" value="Thiolase-like"/>
</dbReference>
<evidence type="ECO:0000256" key="5">
    <source>
        <dbReference type="ARBA" id="ARBA00022679"/>
    </source>
</evidence>
<evidence type="ECO:0000256" key="1">
    <source>
        <dbReference type="ARBA" id="ARBA00001957"/>
    </source>
</evidence>
<dbReference type="InterPro" id="IPR001227">
    <property type="entry name" value="Ac_transferase_dom_sf"/>
</dbReference>
<proteinExistence type="predicted"/>
<organism evidence="13 14">
    <name type="scientific">Actinacidiphila yanglinensis</name>
    <dbReference type="NCBI Taxonomy" id="310779"/>
    <lineage>
        <taxon>Bacteria</taxon>
        <taxon>Bacillati</taxon>
        <taxon>Actinomycetota</taxon>
        <taxon>Actinomycetes</taxon>
        <taxon>Kitasatosporales</taxon>
        <taxon>Streptomycetaceae</taxon>
        <taxon>Actinacidiphila</taxon>
    </lineage>
</organism>
<keyword evidence="8" id="KW-0012">Acyltransferase</keyword>
<dbReference type="Pfam" id="PF00550">
    <property type="entry name" value="PP-binding"/>
    <property type="match status" value="2"/>
</dbReference>
<dbReference type="GO" id="GO:0004312">
    <property type="term" value="F:fatty acid synthase activity"/>
    <property type="evidence" value="ECO:0007669"/>
    <property type="project" value="TreeGrafter"/>
</dbReference>
<dbReference type="InterPro" id="IPR020807">
    <property type="entry name" value="PKS_DH"/>
</dbReference>
<evidence type="ECO:0000313" key="14">
    <source>
        <dbReference type="Proteomes" id="UP000236754"/>
    </source>
</evidence>
<dbReference type="Gene3D" id="3.10.129.110">
    <property type="entry name" value="Polyketide synthase dehydratase"/>
    <property type="match status" value="2"/>
</dbReference>
<sequence>MSNEQKLREYLRRVTTDLQRTQRELRDSKAVARDPIAIIGMASRLPGGAGTPEQLWELVRDGREALVDFPADRGWDLDRLSASDPDTPGTTYLTRGGFLPDAGRFDAEFFGISPREALGMDPQQRLLLETSWEALENARIDPTSLRGTDTGVFVGAIAQEYMPRPGETPEELEGFLLTGGTTSVASGRISYVLGLVGPAMTVDTACSSSLVSIHLAEQALRSGECEIALAGGATVMAGASVFVEFSRQRGLAPDGRCKAFADAADGTGFAEGVGVLVLARLSVAQRLGHRVLAVIRGSAVNSDGASNGLTAPNGPSQQRVIRQALANAGVSPAEVDVVEGHGTGTRLGDPIEAQALLATYGRSRPEDQPLLLGSLKSNIGHAQAAAGVAGVIKMVMAMRHGVVPRTLHVDEPTSAVDWSTGAMELVTENRPWPATAHPRRAAVSSFGISGTNAHVILEQAPAAAPEPDADAAPEADAALVEQAAAVELPVVPVALSARSAEALRAQADRLLALVDGPARDTEISPVDLGWSLASSRAAFEHRAVVLAGGHEDVVAGLGKVAAGSGGPGVVSGEAVEGGTAFLFTGQGAQRVGMGRDLYEAFPAFATAFDEVCAGFEGLLPGSLRDVVFTGTGGDLDETGWTQPALFAVEVALFRLVESWGVVPDFVTGHSVGELAAAHCAGVLGLADACRVVAARGRLMQALPSGGAMVAVEADEAEVAELVAGVADRVGIAAVNGPTAVVVSGEQEAVEAIAEALRGRGRKTRRLAVSHAFHSPLMDPVLEEFGSVVGAVEWSAPVVEMAAGSQEVCSAAYWVDHVRRPVRFAEHVVRLRERGVTRFLEIGPEGVLSGMGPQSVADASFVALQRRDQPQVRAAVTALARLHVGGHTVDWTRVLTGTGARLVDLPTYPFQHQDYWLPQPTSGDVVAAGQVAASHPMLEAVIRVAGAEEVVFTGRLSARTHPWIAEHMLGGRALVPGIALIDMVIWAGGEAGCAGVDEMVVTAPLVLPETGAVRVQVVVGEPQDSGHRPFMIHSCPETDGEPEEEWTCHATGVLAPSDPEPDFELGQWPPAGGRPVPVDGFYDQLADNGYVYGPMFRGLHTLWRREGTADPEFFAEVALPENSDVTGFGIHPALFDAAIHPRVVAAITDAGEDFTLQLPFVWSGISLYATGPTALRVRVVIDAESGSCRVQLADELGQPVAELRSVEARPLSTDQLAASDATAGSLFGVDWAATEVPPAEPAGTWALLGSADLAGVEALAADRHATLADAAGADVLVSVLAGQTGEDVVAAVHDTVADTLELVRDLLTDDRFLAGRLVVVTRGAVLTEQDTAAPDLAGAAVWGLLRSAQSENPDRIVLADVDDDPASVLVLPAVLAAGHDQVAVRGGAVSVPRLVLRSPVTGAAGPELAAEGTVLITGGTGALGTLFAHHLVTAYGARHLLLTSRSGPDAPGATELTAELTALGATVTIAACDVTDRTALAALLDTIPTDHPLTGIVHTAGTLDDGVITALTPDRLTSVLRPKVDAAWHLHELTRHQPLTLFALFSSLAGTLGSPGQANYSAANQFLDALAQHRHTHGLPAVSLGWGLWAAEGGMQSGVVANGSDQLRNTGVRALSARSGAALFDRALALDRPVTMPAWLDLRALRAGSAPVAPMLRGLVGRPSRRVVRKGAGDQRSLADRLAALPPEERHEQAADLVRTEVAAVLQFGAGERVSETVPFRDLGFDSLTAVELRNRLSDASGLRLSPSVVFDYPTASALADYLLSELSGELPAQARTVAASVRDASGTENEPIAIIGMACRFPGGAGTPEELWQLVADGVDAVTDMPDDRGWDIERLWDPDPDKPGTFYPRTGGFIDDPADFDAAFFGISPREALALDPQQRLLLETSWEALENSGIDPQSLRGSDTGVYTGLTAQHYGSGAEVLEEGAEGYLLTGSTTSFGSGRISYTFGLEGPTMSVDTACSSVLVAVHLAANALRNGECGLALAGGATVMAKPIGFVEFSRMRTLAPDGRSKAFAESADGTGWSEGAGLFVLERLSDARRNGHPVAAVIRGSAVNSDGASNGLTAPNGPSQQRVIRQALANAGVAPHDVDLVEAHGTGTKLGDPIEAHALLATYGQERPEENPIWLGSVKSNIGHAQHAAAAGGIIKAVMAMRHGLMPKTLHVDQPASAIDWSSGTMRLLTESRPWRELDRPRRAAVSSFGMSGTNGHIILEQAPDDPAAVPAAPEVTLPAVPWVLSAKSPKALRAQAARLLSLMESGAAPDPLDAGFSLAGRSVFDYRAVLVTTGGEHALTGLRAIAAGDAAPAGDGRTAFVFTGRAADGGHGELYDTFPVYARAFDKVRAELGEPGGDAALLAAEVALFRLVESWGLRFGCVAGTGVGEIAAAHVAGALSLADAALLVTDRDQTDVTFSEPRMPVVSLRTGRPLTAGDRLGRPGTEGIESAGRWMGEQRVTRVAVSGPEPVLDRPVLLLGEGRPQVRTLLDAVGELFVTGAAVDWAAVFAGTGAGRTPLPTYPFQRRRYWAAPSGDADAHGADSTGHALLGAAVPVAGRDELVFTSRLSLATHPWVADHAVAGVPVLSGSALVDLAIRAGDASGCPVLAELAVTEPLVLPERGALQVQVVTGAAGERGQRTVGIFTRPADVADVTAAPGSPAGNDAGGAWTCHATGTLAPATAPAQADPATWPPAGAAPVDWDYDDLADAGHRYDGVFQGLGSVLRRGDELFAEVRLPDAAIAEIGRFGIHPALLEAAVQPLLVGGPEAAADGTATLPLVWQGVTLHATEAAVLRVHLTPAGQDAFALDVVDEAGLPVLEATSVGLVPVRLSAREGAAPAPSAKGPLFTLSWTPVEPADDGEPESLLALLGDDTGDLGALAPLRFGTVEEAAAAFTPWDALLAQPSQPSLPRTEGDQVAEVHRAVEQALGTAQSWLAQEDLPDNRLVVVTRGAMAVVEQDGVPDPAGAAVWGLLRSAQAENPDRIVLVDLDDDPASAELLFVAVQTREPQLALRAGRMLAPRLVPATPADTRQPLPAAGGSVLVTGADGPLGALFARHLVTAYGVEHLLLTHPRGPGAPAERLRDELTGLGATATVAACDLADRDAVRDLLAGIPAEHPLTGIVHTENVLDDGVFTGLTPERVAGVLRPKVDGAWHLHELTADDPPPLFVLASSVVGMLGSPGQANFAAANAGLDALATHRRASGLPAVSMAWGRMVDGGQPGLKVIAGDEACELFDAALASGHAVVAPAPLDLAALRRDTTQVPVVLLGLVPRGERRKASAEAPADRFAGMTPAEAETSLRGLVRAEAAGVLGHAAPENLQWEVSFRDAGFDSLSAVQFRNRLAEQTGLSLPTTLVFDYASPGVLVDHLLERLALTDGVSARSALAELDKLEAVLMAVPVEQGEDPQSGGSEIATRLTAILSRWNKAWTSTRPDAVPGTGSTDLAAVIETATENEVFDFIDRELGRSTAHPNH</sequence>
<feature type="domain" description="Ketosynthase family 3 (KS3)" evidence="11">
    <location>
        <begin position="1789"/>
        <end position="2215"/>
    </location>
</feature>
<dbReference type="Gene3D" id="3.40.50.720">
    <property type="entry name" value="NAD(P)-binding Rossmann-like Domain"/>
    <property type="match status" value="2"/>
</dbReference>
<dbReference type="InterPro" id="IPR036291">
    <property type="entry name" value="NAD(P)-bd_dom_sf"/>
</dbReference>
<feature type="domain" description="Carrier" evidence="10">
    <location>
        <begin position="1691"/>
        <end position="1766"/>
    </location>
</feature>
<dbReference type="SMART" id="SM00827">
    <property type="entry name" value="PKS_AT"/>
    <property type="match status" value="1"/>
</dbReference>
<evidence type="ECO:0000259" key="12">
    <source>
        <dbReference type="PROSITE" id="PS52019"/>
    </source>
</evidence>
<dbReference type="InterPro" id="IPR014030">
    <property type="entry name" value="Ketoacyl_synth_N"/>
</dbReference>
<keyword evidence="4" id="KW-0597">Phosphoprotein</keyword>
<dbReference type="Pfam" id="PF00698">
    <property type="entry name" value="Acyl_transf_1"/>
    <property type="match status" value="2"/>
</dbReference>
<dbReference type="GO" id="GO:0004315">
    <property type="term" value="F:3-oxoacyl-[acyl-carrier-protein] synthase activity"/>
    <property type="evidence" value="ECO:0007669"/>
    <property type="project" value="InterPro"/>
</dbReference>
<dbReference type="CDD" id="cd00833">
    <property type="entry name" value="PKS"/>
    <property type="match status" value="2"/>
</dbReference>
<dbReference type="InterPro" id="IPR020841">
    <property type="entry name" value="PKS_Beta-ketoAc_synthase_dom"/>
</dbReference>
<dbReference type="PROSITE" id="PS52019">
    <property type="entry name" value="PKS_MFAS_DH"/>
    <property type="match status" value="2"/>
</dbReference>
<evidence type="ECO:0000256" key="7">
    <source>
        <dbReference type="ARBA" id="ARBA00023268"/>
    </source>
</evidence>
<dbReference type="EMBL" id="FNVU01000024">
    <property type="protein sequence ID" value="SEG91833.1"/>
    <property type="molecule type" value="Genomic_DNA"/>
</dbReference>
<feature type="domain" description="Carrier" evidence="10">
    <location>
        <begin position="3290"/>
        <end position="3368"/>
    </location>
</feature>
<evidence type="ECO:0000256" key="3">
    <source>
        <dbReference type="ARBA" id="ARBA00022450"/>
    </source>
</evidence>
<evidence type="ECO:0000259" key="10">
    <source>
        <dbReference type="PROSITE" id="PS50075"/>
    </source>
</evidence>
<gene>
    <name evidence="13" type="ORF">SAMN05216223_124102</name>
</gene>
<dbReference type="CDD" id="cd08956">
    <property type="entry name" value="KR_3_FAS_SDR_x"/>
    <property type="match status" value="2"/>
</dbReference>
<dbReference type="InterPro" id="IPR016035">
    <property type="entry name" value="Acyl_Trfase/lysoPLipase"/>
</dbReference>
<keyword evidence="5 13" id="KW-0808">Transferase</keyword>
<dbReference type="SMART" id="SM00826">
    <property type="entry name" value="PKS_DH"/>
    <property type="match status" value="2"/>
</dbReference>
<dbReference type="InterPro" id="IPR020806">
    <property type="entry name" value="PKS_PP-bd"/>
</dbReference>
<feature type="active site" description="Proton donor; for dehydratase activity" evidence="9">
    <location>
        <position position="1135"/>
    </location>
</feature>
<keyword evidence="14" id="KW-1185">Reference proteome</keyword>
<dbReference type="SUPFAM" id="SSF52151">
    <property type="entry name" value="FabD/lysophospholipase-like"/>
    <property type="match status" value="2"/>
</dbReference>
<dbReference type="Gene3D" id="3.30.70.3290">
    <property type="match status" value="3"/>
</dbReference>
<dbReference type="InterPro" id="IPR049551">
    <property type="entry name" value="PKS_DH_C"/>
</dbReference>
<dbReference type="PANTHER" id="PTHR43775">
    <property type="entry name" value="FATTY ACID SYNTHASE"/>
    <property type="match status" value="1"/>
</dbReference>
<dbReference type="PROSITE" id="PS50075">
    <property type="entry name" value="CARRIER"/>
    <property type="match status" value="2"/>
</dbReference>
<dbReference type="SUPFAM" id="SSF55048">
    <property type="entry name" value="Probable ACP-binding domain of malonyl-CoA ACP transacylase"/>
    <property type="match status" value="1"/>
</dbReference>
<dbReference type="InterPro" id="IPR032821">
    <property type="entry name" value="PKS_assoc"/>
</dbReference>
<dbReference type="Gene3D" id="3.40.47.10">
    <property type="match status" value="2"/>
</dbReference>
<feature type="region of interest" description="N-terminal hotdog fold" evidence="9">
    <location>
        <begin position="934"/>
        <end position="1060"/>
    </location>
</feature>
<comment type="cofactor">
    <cofactor evidence="1">
        <name>pantetheine 4'-phosphate</name>
        <dbReference type="ChEBI" id="CHEBI:47942"/>
    </cofactor>
</comment>
<dbReference type="OrthoDB" id="9778690at2"/>
<dbReference type="GO" id="GO:0031177">
    <property type="term" value="F:phosphopantetheine binding"/>
    <property type="evidence" value="ECO:0007669"/>
    <property type="project" value="InterPro"/>
</dbReference>
<feature type="domain" description="Ketosynthase family 3 (KS3)" evidence="11">
    <location>
        <begin position="33"/>
        <end position="459"/>
    </location>
</feature>
<dbReference type="PANTHER" id="PTHR43775:SF51">
    <property type="entry name" value="INACTIVE PHENOLPHTHIOCEROL SYNTHESIS POLYKETIDE SYNTHASE TYPE I PKS1-RELATED"/>
    <property type="match status" value="1"/>
</dbReference>
<evidence type="ECO:0000259" key="11">
    <source>
        <dbReference type="PROSITE" id="PS52004"/>
    </source>
</evidence>
<dbReference type="SUPFAM" id="SSF53901">
    <property type="entry name" value="Thiolase-like"/>
    <property type="match status" value="2"/>
</dbReference>
<keyword evidence="6" id="KW-0045">Antibiotic biosynthesis</keyword>
<accession>A0A1H6E3L5</accession>
<dbReference type="InterPro" id="IPR049552">
    <property type="entry name" value="PKS_DH_N"/>
</dbReference>
<evidence type="ECO:0000313" key="13">
    <source>
        <dbReference type="EMBL" id="SEG91833.1"/>
    </source>
</evidence>
<dbReference type="PROSITE" id="PS52004">
    <property type="entry name" value="KS3_2"/>
    <property type="match status" value="2"/>
</dbReference>
<evidence type="ECO:0000256" key="8">
    <source>
        <dbReference type="ARBA" id="ARBA00023315"/>
    </source>
</evidence>
<dbReference type="InterPro" id="IPR015083">
    <property type="entry name" value="NorB/c/GfsB-D-like_docking"/>
</dbReference>
<feature type="region of interest" description="N-terminal hotdog fold" evidence="9">
    <location>
        <begin position="2541"/>
        <end position="2679"/>
    </location>
</feature>
<reference evidence="13 14" key="1">
    <citation type="submission" date="2016-10" db="EMBL/GenBank/DDBJ databases">
        <authorList>
            <person name="de Groot N.N."/>
        </authorList>
    </citation>
    <scope>NUCLEOTIDE SEQUENCE [LARGE SCALE GENOMIC DNA]</scope>
    <source>
        <strain evidence="13 14">CGMCC 4.2023</strain>
    </source>
</reference>
<dbReference type="InterPro" id="IPR014043">
    <property type="entry name" value="Acyl_transferase_dom"/>
</dbReference>
<dbReference type="InterPro" id="IPR057326">
    <property type="entry name" value="KR_dom"/>
</dbReference>
<dbReference type="InterPro" id="IPR016036">
    <property type="entry name" value="Malonyl_transacylase_ACP-bd"/>
</dbReference>
<dbReference type="InterPro" id="IPR055123">
    <property type="entry name" value="SpnB-like_Rossmann"/>
</dbReference>
<dbReference type="InterPro" id="IPR009081">
    <property type="entry name" value="PP-bd_ACP"/>
</dbReference>
<dbReference type="Pfam" id="PF16197">
    <property type="entry name" value="KAsynt_C_assoc"/>
    <property type="match status" value="2"/>
</dbReference>
<dbReference type="FunFam" id="3.40.47.10:FF:000019">
    <property type="entry name" value="Polyketide synthase type I"/>
    <property type="match status" value="2"/>
</dbReference>
<dbReference type="InterPro" id="IPR018201">
    <property type="entry name" value="Ketoacyl_synth_AS"/>
</dbReference>
<dbReference type="RefSeq" id="WP_103890190.1">
    <property type="nucleotide sequence ID" value="NZ_FNVU01000024.1"/>
</dbReference>
<dbReference type="SUPFAM" id="SSF47336">
    <property type="entry name" value="ACP-like"/>
    <property type="match status" value="2"/>
</dbReference>
<evidence type="ECO:0000256" key="9">
    <source>
        <dbReference type="PROSITE-ProRule" id="PRU01363"/>
    </source>
</evidence>
<comment type="caution">
    <text evidence="9">Lacks conserved residue(s) required for the propagation of feature annotation.</text>
</comment>
<dbReference type="Pfam" id="PF22953">
    <property type="entry name" value="SpnB_Rossmann"/>
    <property type="match status" value="2"/>
</dbReference>
<dbReference type="SMART" id="SM00823">
    <property type="entry name" value="PKS_PP"/>
    <property type="match status" value="2"/>
</dbReference>
<dbReference type="PROSITE" id="PS00606">
    <property type="entry name" value="KS3_1"/>
    <property type="match status" value="1"/>
</dbReference>
<dbReference type="Pfam" id="PF08659">
    <property type="entry name" value="KR"/>
    <property type="match status" value="2"/>
</dbReference>
<comment type="pathway">
    <text evidence="2">Antibiotic biosynthesis.</text>
</comment>
<feature type="active site" description="Proton acceptor; for dehydratase activity" evidence="9">
    <location>
        <position position="966"/>
    </location>
</feature>
<dbReference type="InterPro" id="IPR036736">
    <property type="entry name" value="ACP-like_sf"/>
</dbReference>
<dbReference type="Pfam" id="PF14765">
    <property type="entry name" value="PS-DH"/>
    <property type="match status" value="2"/>
</dbReference>
<name>A0A1H6E3L5_9ACTN</name>
<keyword evidence="7" id="KW-0511">Multifunctional enzyme</keyword>
<dbReference type="InterPro" id="IPR013968">
    <property type="entry name" value="PKS_KR"/>
</dbReference>
<dbReference type="Proteomes" id="UP000236754">
    <property type="component" value="Unassembled WGS sequence"/>
</dbReference>
<protein>
    <submittedName>
        <fullName evidence="13">Acyl transferase domain-containing protein</fullName>
    </submittedName>
</protein>
<feature type="region of interest" description="C-terminal hotdog fold" evidence="9">
    <location>
        <begin position="1072"/>
        <end position="1216"/>
    </location>
</feature>
<dbReference type="FunFam" id="1.10.1200.10:FF:000007">
    <property type="entry name" value="Probable polyketide synthase pks17"/>
    <property type="match status" value="1"/>
</dbReference>
<dbReference type="Pfam" id="PF08990">
    <property type="entry name" value="Docking"/>
    <property type="match status" value="1"/>
</dbReference>
<feature type="domain" description="PKS/mFAS DH" evidence="12">
    <location>
        <begin position="2541"/>
        <end position="2829"/>
    </location>
</feature>
<dbReference type="Pfam" id="PF02801">
    <property type="entry name" value="Ketoacyl-synt_C"/>
    <property type="match status" value="2"/>
</dbReference>
<dbReference type="InterPro" id="IPR014031">
    <property type="entry name" value="Ketoacyl_synth_C"/>
</dbReference>
<dbReference type="Gene3D" id="3.40.366.10">
    <property type="entry name" value="Malonyl-Coenzyme A Acyl Carrier Protein, domain 2"/>
    <property type="match status" value="3"/>
</dbReference>
<evidence type="ECO:0000256" key="6">
    <source>
        <dbReference type="ARBA" id="ARBA00023194"/>
    </source>
</evidence>
<dbReference type="Gene3D" id="1.10.1200.10">
    <property type="entry name" value="ACP-like"/>
    <property type="match status" value="2"/>
</dbReference>
<dbReference type="InterPro" id="IPR042104">
    <property type="entry name" value="PKS_dehydratase_sf"/>
</dbReference>
<dbReference type="Pfam" id="PF00109">
    <property type="entry name" value="ketoacyl-synt"/>
    <property type="match status" value="2"/>
</dbReference>
<dbReference type="SMART" id="SM00825">
    <property type="entry name" value="PKS_KS"/>
    <property type="match status" value="2"/>
</dbReference>
<dbReference type="SMART" id="SM00822">
    <property type="entry name" value="PKS_KR"/>
    <property type="match status" value="2"/>
</dbReference>
<dbReference type="InterPro" id="IPR050091">
    <property type="entry name" value="PKS_NRPS_Biosynth_Enz"/>
</dbReference>
<dbReference type="PROSITE" id="PS00012">
    <property type="entry name" value="PHOSPHOPANTETHEINE"/>
    <property type="match status" value="1"/>
</dbReference>
<dbReference type="InterPro" id="IPR049900">
    <property type="entry name" value="PKS_mFAS_DH"/>
</dbReference>
<feature type="domain" description="PKS/mFAS DH" evidence="12">
    <location>
        <begin position="934"/>
        <end position="1216"/>
    </location>
</feature>
<feature type="region of interest" description="C-terminal hotdog fold" evidence="9">
    <location>
        <begin position="2689"/>
        <end position="2829"/>
    </location>
</feature>
<evidence type="ECO:0000256" key="4">
    <source>
        <dbReference type="ARBA" id="ARBA00022553"/>
    </source>
</evidence>
<evidence type="ECO:0000256" key="2">
    <source>
        <dbReference type="ARBA" id="ARBA00004792"/>
    </source>
</evidence>
<dbReference type="Pfam" id="PF21089">
    <property type="entry name" value="PKS_DH_N"/>
    <property type="match status" value="2"/>
</dbReference>